<dbReference type="GO" id="GO:0045259">
    <property type="term" value="C:proton-transporting ATP synthase complex"/>
    <property type="evidence" value="ECO:0007669"/>
    <property type="project" value="InterPro"/>
</dbReference>
<sequence length="70" mass="7410">MENNRKGSLADSTFGCSLLQIVKPLWPFMIAGVVTVGGIWKLQDIAVSSPDALKDPKNPFAASKAKAAAH</sequence>
<dbReference type="RefSeq" id="XP_019049009.2">
    <property type="nucleotide sequence ID" value="XM_019189447.2"/>
</dbReference>
<dbReference type="InterPro" id="IPR006995">
    <property type="entry name" value="ATP_synth_F0_jsu"/>
</dbReference>
<dbReference type="PANTHER" id="PTHR28060:SF1">
    <property type="entry name" value="ATP SYNTHASE SUBUNIT J, MITOCHONDRIAL"/>
    <property type="match status" value="1"/>
</dbReference>
<feature type="compositionally biased region" description="Low complexity" evidence="1">
    <location>
        <begin position="61"/>
        <end position="70"/>
    </location>
</feature>
<organism evidence="2 3">
    <name type="scientific">Kwoniella bestiolae CBS 10118</name>
    <dbReference type="NCBI Taxonomy" id="1296100"/>
    <lineage>
        <taxon>Eukaryota</taxon>
        <taxon>Fungi</taxon>
        <taxon>Dikarya</taxon>
        <taxon>Basidiomycota</taxon>
        <taxon>Agaricomycotina</taxon>
        <taxon>Tremellomycetes</taxon>
        <taxon>Tremellales</taxon>
        <taxon>Cryptococcaceae</taxon>
        <taxon>Kwoniella</taxon>
    </lineage>
</organism>
<dbReference type="Pfam" id="PF04911">
    <property type="entry name" value="ATP-synt_J"/>
    <property type="match status" value="1"/>
</dbReference>
<dbReference type="Proteomes" id="UP000092730">
    <property type="component" value="Chromosome 2"/>
</dbReference>
<protein>
    <recommendedName>
        <fullName evidence="4">F-type H+-transporting ATPase subunit J</fullName>
    </recommendedName>
</protein>
<reference evidence="2" key="2">
    <citation type="submission" date="2024-02" db="EMBL/GenBank/DDBJ databases">
        <title>Comparative genomics of Cryptococcus and Kwoniella reveals pathogenesis evolution and contrasting modes of karyotype evolution via chromosome fusion or intercentromeric recombination.</title>
        <authorList>
            <person name="Coelho M.A."/>
            <person name="David-Palma M."/>
            <person name="Shea T."/>
            <person name="Bowers K."/>
            <person name="McGinley-Smith S."/>
            <person name="Mohammad A.W."/>
            <person name="Gnirke A."/>
            <person name="Yurkov A.M."/>
            <person name="Nowrousian M."/>
            <person name="Sun S."/>
            <person name="Cuomo C.A."/>
            <person name="Heitman J."/>
        </authorList>
    </citation>
    <scope>NUCLEOTIDE SEQUENCE</scope>
    <source>
        <strain evidence="2">CBS 10118</strain>
    </source>
</reference>
<keyword evidence="3" id="KW-1185">Reference proteome</keyword>
<dbReference type="GeneID" id="30207188"/>
<feature type="region of interest" description="Disordered" evidence="1">
    <location>
        <begin position="50"/>
        <end position="70"/>
    </location>
</feature>
<dbReference type="AlphaFoldDB" id="A0AAJ8M911"/>
<accession>A0AAJ8M911</accession>
<dbReference type="KEGG" id="kbi:30207188"/>
<evidence type="ECO:0000313" key="3">
    <source>
        <dbReference type="Proteomes" id="UP000092730"/>
    </source>
</evidence>
<gene>
    <name evidence="2" type="ORF">I302_104084</name>
</gene>
<evidence type="ECO:0000256" key="1">
    <source>
        <dbReference type="SAM" id="MobiDB-lite"/>
    </source>
</evidence>
<dbReference type="GO" id="GO:0046933">
    <property type="term" value="F:proton-transporting ATP synthase activity, rotational mechanism"/>
    <property type="evidence" value="ECO:0007669"/>
    <property type="project" value="TreeGrafter"/>
</dbReference>
<dbReference type="PANTHER" id="PTHR28060">
    <property type="entry name" value="ATP SYNTHASE SUBUNIT J, MITOCHONDRIAL"/>
    <property type="match status" value="1"/>
</dbReference>
<evidence type="ECO:0008006" key="4">
    <source>
        <dbReference type="Google" id="ProtNLM"/>
    </source>
</evidence>
<proteinExistence type="predicted"/>
<dbReference type="EMBL" id="CP144542">
    <property type="protein sequence ID" value="WVW82079.1"/>
    <property type="molecule type" value="Genomic_DNA"/>
</dbReference>
<evidence type="ECO:0000313" key="2">
    <source>
        <dbReference type="EMBL" id="WVW82079.1"/>
    </source>
</evidence>
<name>A0AAJ8M911_9TREE</name>
<reference evidence="2" key="1">
    <citation type="submission" date="2013-07" db="EMBL/GenBank/DDBJ databases">
        <authorList>
            <consortium name="The Broad Institute Genome Sequencing Platform"/>
            <person name="Cuomo C."/>
            <person name="Litvintseva A."/>
            <person name="Chen Y."/>
            <person name="Heitman J."/>
            <person name="Sun S."/>
            <person name="Springer D."/>
            <person name="Dromer F."/>
            <person name="Young S.K."/>
            <person name="Zeng Q."/>
            <person name="Gargeya S."/>
            <person name="Fitzgerald M."/>
            <person name="Abouelleil A."/>
            <person name="Alvarado L."/>
            <person name="Berlin A.M."/>
            <person name="Chapman S.B."/>
            <person name="Dewar J."/>
            <person name="Goldberg J."/>
            <person name="Griggs A."/>
            <person name="Gujja S."/>
            <person name="Hansen M."/>
            <person name="Howarth C."/>
            <person name="Imamovic A."/>
            <person name="Larimer J."/>
            <person name="McCowan C."/>
            <person name="Murphy C."/>
            <person name="Pearson M."/>
            <person name="Priest M."/>
            <person name="Roberts A."/>
            <person name="Saif S."/>
            <person name="Shea T."/>
            <person name="Sykes S."/>
            <person name="Wortman J."/>
            <person name="Nusbaum C."/>
            <person name="Birren B."/>
        </authorList>
    </citation>
    <scope>NUCLEOTIDE SEQUENCE</scope>
    <source>
        <strain evidence="2">CBS 10118</strain>
    </source>
</reference>